<keyword evidence="3" id="KW-1185">Reference proteome</keyword>
<dbReference type="Pfam" id="PF10006">
    <property type="entry name" value="DUF2249"/>
    <property type="match status" value="1"/>
</dbReference>
<reference evidence="2 3" key="1">
    <citation type="submission" date="2022-07" db="EMBL/GenBank/DDBJ databases">
        <title>Novel species in genus cellulomonas.</title>
        <authorList>
            <person name="Ye L."/>
        </authorList>
    </citation>
    <scope>NUCLEOTIDE SEQUENCE [LARGE SCALE GENOMIC DNA]</scope>
    <source>
        <strain evidence="3">zg-Y338</strain>
    </source>
</reference>
<evidence type="ECO:0000313" key="3">
    <source>
        <dbReference type="Proteomes" id="UP001316189"/>
    </source>
</evidence>
<proteinExistence type="predicted"/>
<dbReference type="EMBL" id="CP101988">
    <property type="protein sequence ID" value="UUI75392.1"/>
    <property type="molecule type" value="Genomic_DNA"/>
</dbReference>
<accession>A0ABY5KY12</accession>
<gene>
    <name evidence="2" type="ORF">NP064_00205</name>
</gene>
<organism evidence="2 3">
    <name type="scientific">Cellulomonas chengniuliangii</name>
    <dbReference type="NCBI Taxonomy" id="2968084"/>
    <lineage>
        <taxon>Bacteria</taxon>
        <taxon>Bacillati</taxon>
        <taxon>Actinomycetota</taxon>
        <taxon>Actinomycetes</taxon>
        <taxon>Micrococcales</taxon>
        <taxon>Cellulomonadaceae</taxon>
        <taxon>Cellulomonas</taxon>
    </lineage>
</organism>
<protein>
    <submittedName>
        <fullName evidence="2">DUF2249 domain-containing protein</fullName>
    </submittedName>
</protein>
<name>A0ABY5KY12_9CELL</name>
<dbReference type="RefSeq" id="WP_227568529.1">
    <property type="nucleotide sequence ID" value="NZ_CP101988.1"/>
</dbReference>
<feature type="domain" description="DUF2249" evidence="1">
    <location>
        <begin position="2"/>
        <end position="71"/>
    </location>
</feature>
<evidence type="ECO:0000313" key="2">
    <source>
        <dbReference type="EMBL" id="UUI75392.1"/>
    </source>
</evidence>
<evidence type="ECO:0000259" key="1">
    <source>
        <dbReference type="Pfam" id="PF10006"/>
    </source>
</evidence>
<dbReference type="Proteomes" id="UP001316189">
    <property type="component" value="Chromosome"/>
</dbReference>
<sequence length="74" mass="7625">MVLDVRAVPLGIRSSTALGVFSSVPVGSSIVLVTSGDPAPLLTKLRTDAKGALGVEPLDETLGAWAVRVTRLPE</sequence>
<dbReference type="InterPro" id="IPR018720">
    <property type="entry name" value="DUF2249"/>
</dbReference>